<dbReference type="GO" id="GO:0016706">
    <property type="term" value="F:2-oxoglutarate-dependent dioxygenase activity"/>
    <property type="evidence" value="ECO:0007669"/>
    <property type="project" value="UniProtKB-ARBA"/>
</dbReference>
<evidence type="ECO:0000313" key="1">
    <source>
        <dbReference type="EMBL" id="ANE78840.1"/>
    </source>
</evidence>
<keyword evidence="2" id="KW-1185">Reference proteome</keyword>
<organism evidence="1 2">
    <name type="scientific">Mycobacterium adipatum</name>
    <dbReference type="NCBI Taxonomy" id="1682113"/>
    <lineage>
        <taxon>Bacteria</taxon>
        <taxon>Bacillati</taxon>
        <taxon>Actinomycetota</taxon>
        <taxon>Actinomycetes</taxon>
        <taxon>Mycobacteriales</taxon>
        <taxon>Mycobacteriaceae</taxon>
        <taxon>Mycobacterium</taxon>
    </lineage>
</organism>
<sequence length="303" mass="33110">MTELNHLPPTATAEQITACLRRDGYVIIDNLVDPDTMDRINEELTPYIESTEYGGDNFLGLRTRRTGSLIARSQTSRSLIAHPAILEVAGDYLSHASTFQLHLTQVISIGPGSPAQAIHRDELAWDFFHFPADYQVQCNTLWAMSDYTAEMGATRVVPGSHLLGPDEKFSQEDSLPAEMEKGSVLLYNGKIYHGGGANTTEDKVRQALNITYAVGWVRQEENQYLSTPIEVARTLDDDLLKLMGYQLGCFAIGYVGDVKDPMSVIRAEATGSLSIDSMQDAAGRTGSANTLMNLITDASSVSA</sequence>
<dbReference type="SUPFAM" id="SSF51197">
    <property type="entry name" value="Clavaminate synthase-like"/>
    <property type="match status" value="1"/>
</dbReference>
<dbReference type="Proteomes" id="UP000077143">
    <property type="component" value="Chromosome"/>
</dbReference>
<dbReference type="KEGG" id="madi:A7U43_05390"/>
<dbReference type="STRING" id="1682113.A7U43_05390"/>
<gene>
    <name evidence="1" type="ORF">A7U43_05390</name>
</gene>
<dbReference type="Gene3D" id="2.60.120.620">
    <property type="entry name" value="q2cbj1_9rhob like domain"/>
    <property type="match status" value="1"/>
</dbReference>
<dbReference type="PANTHER" id="PTHR37563">
    <property type="entry name" value="PHYTANOYL-COA DIOXYGENASE FAMILY PROTEIN (AFU_ORTHOLOGUE AFUA_2G03330)"/>
    <property type="match status" value="1"/>
</dbReference>
<keyword evidence="1" id="KW-0560">Oxidoreductase</keyword>
<protein>
    <submittedName>
        <fullName evidence="1">Phytanoyl-CoA dioxygenase</fullName>
    </submittedName>
</protein>
<dbReference type="OrthoDB" id="9796766at2"/>
<evidence type="ECO:0000313" key="2">
    <source>
        <dbReference type="Proteomes" id="UP000077143"/>
    </source>
</evidence>
<dbReference type="PANTHER" id="PTHR37563:SF2">
    <property type="entry name" value="PHYTANOYL-COA DIOXYGENASE FAMILY PROTEIN (AFU_ORTHOLOGUE AFUA_2G03330)"/>
    <property type="match status" value="1"/>
</dbReference>
<dbReference type="EMBL" id="CP015596">
    <property type="protein sequence ID" value="ANE78840.1"/>
    <property type="molecule type" value="Genomic_DNA"/>
</dbReference>
<dbReference type="InterPro" id="IPR008775">
    <property type="entry name" value="Phytyl_CoA_dOase-like"/>
</dbReference>
<dbReference type="AlphaFoldDB" id="A0A172UIZ1"/>
<accession>A0A172UIZ1</accession>
<dbReference type="RefSeq" id="WP_067992043.1">
    <property type="nucleotide sequence ID" value="NZ_CP015596.1"/>
</dbReference>
<keyword evidence="1" id="KW-0223">Dioxygenase</keyword>
<reference evidence="1 2" key="1">
    <citation type="submission" date="2016-05" db="EMBL/GenBank/DDBJ databases">
        <title>Complete genome sequence of a phthalic acid esters degrading Mycobacterium sp. YC-RL4.</title>
        <authorList>
            <person name="Ren L."/>
            <person name="Fan S."/>
            <person name="Ruth N."/>
            <person name="Jia Y."/>
            <person name="Wang J."/>
            <person name="Qiao C."/>
        </authorList>
    </citation>
    <scope>NUCLEOTIDE SEQUENCE [LARGE SCALE GENOMIC DNA]</scope>
    <source>
        <strain evidence="1 2">YC-RL4</strain>
    </source>
</reference>
<dbReference type="InterPro" id="IPR051961">
    <property type="entry name" value="Fungal_Metabolite_Diox"/>
</dbReference>
<name>A0A172UIZ1_9MYCO</name>
<dbReference type="Pfam" id="PF05721">
    <property type="entry name" value="PhyH"/>
    <property type="match status" value="1"/>
</dbReference>
<proteinExistence type="predicted"/>